<reference evidence="3" key="1">
    <citation type="journal article" date="2019" name="bioRxiv">
        <title>The Genome of the Zebra Mussel, Dreissena polymorpha: A Resource for Invasive Species Research.</title>
        <authorList>
            <person name="McCartney M.A."/>
            <person name="Auch B."/>
            <person name="Kono T."/>
            <person name="Mallez S."/>
            <person name="Zhang Y."/>
            <person name="Obille A."/>
            <person name="Becker A."/>
            <person name="Abrahante J.E."/>
            <person name="Garbe J."/>
            <person name="Badalamenti J.P."/>
            <person name="Herman A."/>
            <person name="Mangelson H."/>
            <person name="Liachko I."/>
            <person name="Sullivan S."/>
            <person name="Sone E.D."/>
            <person name="Koren S."/>
            <person name="Silverstein K.A.T."/>
            <person name="Beckman K.B."/>
            <person name="Gohl D.M."/>
        </authorList>
    </citation>
    <scope>NUCLEOTIDE SEQUENCE</scope>
    <source>
        <strain evidence="3">Duluth1</strain>
        <tissue evidence="3">Whole animal</tissue>
    </source>
</reference>
<dbReference type="InterPro" id="IPR029044">
    <property type="entry name" value="Nucleotide-diphossugar_trans"/>
</dbReference>
<dbReference type="EMBL" id="JAIWYP010000001">
    <property type="protein sequence ID" value="KAH3890777.1"/>
    <property type="molecule type" value="Genomic_DNA"/>
</dbReference>
<evidence type="ECO:0000313" key="4">
    <source>
        <dbReference type="Proteomes" id="UP000828390"/>
    </source>
</evidence>
<organism evidence="3 4">
    <name type="scientific">Dreissena polymorpha</name>
    <name type="common">Zebra mussel</name>
    <name type="synonym">Mytilus polymorpha</name>
    <dbReference type="NCBI Taxonomy" id="45954"/>
    <lineage>
        <taxon>Eukaryota</taxon>
        <taxon>Metazoa</taxon>
        <taxon>Spiralia</taxon>
        <taxon>Lophotrochozoa</taxon>
        <taxon>Mollusca</taxon>
        <taxon>Bivalvia</taxon>
        <taxon>Autobranchia</taxon>
        <taxon>Heteroconchia</taxon>
        <taxon>Euheterodonta</taxon>
        <taxon>Imparidentia</taxon>
        <taxon>Neoheterodontei</taxon>
        <taxon>Myida</taxon>
        <taxon>Dreissenoidea</taxon>
        <taxon>Dreissenidae</taxon>
        <taxon>Dreissena</taxon>
    </lineage>
</organism>
<accession>A0A9D4S5N2</accession>
<proteinExistence type="predicted"/>
<feature type="transmembrane region" description="Helical" evidence="2">
    <location>
        <begin position="76"/>
        <end position="94"/>
    </location>
</feature>
<name>A0A9D4S5N2_DREPO</name>
<dbReference type="InterPro" id="IPR007577">
    <property type="entry name" value="GlycoTrfase_DXD_sugar-bd_CS"/>
</dbReference>
<dbReference type="Proteomes" id="UP000828390">
    <property type="component" value="Unassembled WGS sequence"/>
</dbReference>
<dbReference type="GO" id="GO:0051999">
    <property type="term" value="P:mannosyl-inositol phosphorylceramide biosynthetic process"/>
    <property type="evidence" value="ECO:0007669"/>
    <property type="project" value="TreeGrafter"/>
</dbReference>
<dbReference type="AlphaFoldDB" id="A0A9D4S5N2"/>
<keyword evidence="2" id="KW-0472">Membrane</keyword>
<sequence length="205" mass="24355">MARYLFIYHYGGFYLDMDMECIQGLEAIREGAERNRSTVVVRMTDPVGFSNDFFAATPRHPFMWSVVTALPHAKRWFVFHYATNMFSIGTMFFWGRYLNYPRKSEFYILPHYRDYIVHYHDSSWHHWDGKDRMLLTNMMRFIALRGEQVPQDHGVPSAALLHQAHPEESHSLLQSVIGETERDRRCIPPSKKEHRWIICPPIYIV</sequence>
<gene>
    <name evidence="3" type="ORF">DPMN_014865</name>
</gene>
<keyword evidence="2" id="KW-0812">Transmembrane</keyword>
<evidence type="ECO:0000313" key="3">
    <source>
        <dbReference type="EMBL" id="KAH3890777.1"/>
    </source>
</evidence>
<protein>
    <submittedName>
        <fullName evidence="3">Uncharacterized protein</fullName>
    </submittedName>
</protein>
<dbReference type="SUPFAM" id="SSF53448">
    <property type="entry name" value="Nucleotide-diphospho-sugar transferases"/>
    <property type="match status" value="1"/>
</dbReference>
<dbReference type="InterPro" id="IPR051706">
    <property type="entry name" value="Glycosyltransferase_domain"/>
</dbReference>
<dbReference type="PANTHER" id="PTHR32385:SF15">
    <property type="entry name" value="INOSITOL PHOSPHOCERAMIDE MANNOSYLTRANSFERASE 1"/>
    <property type="match status" value="1"/>
</dbReference>
<keyword evidence="4" id="KW-1185">Reference proteome</keyword>
<dbReference type="Gene3D" id="3.90.550.20">
    <property type="match status" value="1"/>
</dbReference>
<reference evidence="3" key="2">
    <citation type="submission" date="2020-11" db="EMBL/GenBank/DDBJ databases">
        <authorList>
            <person name="McCartney M.A."/>
            <person name="Auch B."/>
            <person name="Kono T."/>
            <person name="Mallez S."/>
            <person name="Becker A."/>
            <person name="Gohl D.M."/>
            <person name="Silverstein K.A.T."/>
            <person name="Koren S."/>
            <person name="Bechman K.B."/>
            <person name="Herman A."/>
            <person name="Abrahante J.E."/>
            <person name="Garbe J."/>
        </authorList>
    </citation>
    <scope>NUCLEOTIDE SEQUENCE</scope>
    <source>
        <strain evidence="3">Duluth1</strain>
        <tissue evidence="3">Whole animal</tissue>
    </source>
</reference>
<evidence type="ECO:0000256" key="1">
    <source>
        <dbReference type="ARBA" id="ARBA00022679"/>
    </source>
</evidence>
<evidence type="ECO:0000256" key="2">
    <source>
        <dbReference type="SAM" id="Phobius"/>
    </source>
</evidence>
<keyword evidence="2" id="KW-1133">Transmembrane helix</keyword>
<dbReference type="PANTHER" id="PTHR32385">
    <property type="entry name" value="MANNOSYL PHOSPHORYLINOSITOL CERAMIDE SYNTHASE"/>
    <property type="match status" value="1"/>
</dbReference>
<dbReference type="GO" id="GO:0000030">
    <property type="term" value="F:mannosyltransferase activity"/>
    <property type="evidence" value="ECO:0007669"/>
    <property type="project" value="TreeGrafter"/>
</dbReference>
<comment type="caution">
    <text evidence="3">The sequence shown here is derived from an EMBL/GenBank/DDBJ whole genome shotgun (WGS) entry which is preliminary data.</text>
</comment>
<dbReference type="Pfam" id="PF04488">
    <property type="entry name" value="Gly_transf_sug"/>
    <property type="match status" value="1"/>
</dbReference>
<dbReference type="GO" id="GO:0016020">
    <property type="term" value="C:membrane"/>
    <property type="evidence" value="ECO:0007669"/>
    <property type="project" value="GOC"/>
</dbReference>
<keyword evidence="1" id="KW-0808">Transferase</keyword>